<dbReference type="KEGG" id="cni:Calni_1761"/>
<keyword evidence="1" id="KW-0175">Coiled coil</keyword>
<keyword evidence="3" id="KW-1185">Reference proteome</keyword>
<evidence type="ECO:0000256" key="1">
    <source>
        <dbReference type="SAM" id="Coils"/>
    </source>
</evidence>
<protein>
    <submittedName>
        <fullName evidence="2">Uncharacterized protein</fullName>
    </submittedName>
</protein>
<reference evidence="2 3" key="2">
    <citation type="journal article" date="2011" name="Stand. Genomic Sci.">
        <title>Complete genome sequence of Calditerrivibrio nitroreducens type strain (Yu37-1).</title>
        <authorList>
            <person name="Pitluck S."/>
            <person name="Sikorski J."/>
            <person name="Zeytun A."/>
            <person name="Lapidus A."/>
            <person name="Nolan M."/>
            <person name="Lucas S."/>
            <person name="Hammon N."/>
            <person name="Deshpande S."/>
            <person name="Cheng J.F."/>
            <person name="Tapia R."/>
            <person name="Han C."/>
            <person name="Goodwin L."/>
            <person name="Liolios K."/>
            <person name="Pagani I."/>
            <person name="Ivanova N."/>
            <person name="Mavromatis K."/>
            <person name="Pati A."/>
            <person name="Chen A."/>
            <person name="Palaniappan K."/>
            <person name="Hauser L."/>
            <person name="Chang Y.J."/>
            <person name="Jeffries C.D."/>
            <person name="Detter J.C."/>
            <person name="Brambilla E."/>
            <person name="Djao O.D."/>
            <person name="Rohde M."/>
            <person name="Spring S."/>
            <person name="Goker M."/>
            <person name="Woyke T."/>
            <person name="Bristow J."/>
            <person name="Eisen J.A."/>
            <person name="Markowitz V."/>
            <person name="Hugenholtz P."/>
            <person name="Kyrpides N.C."/>
            <person name="Klenk H.P."/>
            <person name="Land M."/>
        </authorList>
    </citation>
    <scope>NUCLEOTIDE SEQUENCE [LARGE SCALE GENOMIC DNA]</scope>
    <source>
        <strain evidence="3">DSM 19672 / NBRC 101217 / Yu37-1</strain>
    </source>
</reference>
<reference key="1">
    <citation type="submission" date="2010-11" db="EMBL/GenBank/DDBJ databases">
        <title>The complete genome of chromosome of Calditerrivibrio nitroreducens DSM 19672.</title>
        <authorList>
            <consortium name="US DOE Joint Genome Institute (JGI-PGF)"/>
            <person name="Lucas S."/>
            <person name="Copeland A."/>
            <person name="Lapidus A."/>
            <person name="Bruce D."/>
            <person name="Goodwin L."/>
            <person name="Pitluck S."/>
            <person name="Kyrpides N."/>
            <person name="Mavromatis K."/>
            <person name="Ivanova N."/>
            <person name="Mikhailova N."/>
            <person name="Zeytun A."/>
            <person name="Brettin T."/>
            <person name="Detter J.C."/>
            <person name="Tapia R."/>
            <person name="Han C."/>
            <person name="Land M."/>
            <person name="Hauser L."/>
            <person name="Markowitz V."/>
            <person name="Cheng J.-F."/>
            <person name="Hugenholtz P."/>
            <person name="Woyke T."/>
            <person name="Wu D."/>
            <person name="Spring S."/>
            <person name="Schroeder M."/>
            <person name="Brambilla E."/>
            <person name="Klenk H.-P."/>
            <person name="Eisen J.A."/>
        </authorList>
    </citation>
    <scope>NUCLEOTIDE SEQUENCE [LARGE SCALE GENOMIC DNA]</scope>
    <source>
        <strain>DSM 19672</strain>
    </source>
</reference>
<accession>E4TG80</accession>
<gene>
    <name evidence="2" type="ordered locus">Calni_1761</name>
</gene>
<dbReference type="HOGENOM" id="CLU_2258534_0_0_0"/>
<dbReference type="Proteomes" id="UP000007039">
    <property type="component" value="Chromosome"/>
</dbReference>
<dbReference type="STRING" id="768670.Calni_1761"/>
<evidence type="ECO:0000313" key="2">
    <source>
        <dbReference type="EMBL" id="ADR19667.1"/>
    </source>
</evidence>
<dbReference type="EMBL" id="CP002347">
    <property type="protein sequence ID" value="ADR19667.1"/>
    <property type="molecule type" value="Genomic_DNA"/>
</dbReference>
<dbReference type="RefSeq" id="WP_013451878.1">
    <property type="nucleotide sequence ID" value="NC_014758.1"/>
</dbReference>
<evidence type="ECO:0000313" key="3">
    <source>
        <dbReference type="Proteomes" id="UP000007039"/>
    </source>
</evidence>
<organism evidence="2 3">
    <name type="scientific">Calditerrivibrio nitroreducens (strain DSM 19672 / NBRC 101217 / Yu37-1)</name>
    <dbReference type="NCBI Taxonomy" id="768670"/>
    <lineage>
        <taxon>Bacteria</taxon>
        <taxon>Pseudomonadati</taxon>
        <taxon>Deferribacterota</taxon>
        <taxon>Deferribacteres</taxon>
        <taxon>Deferribacterales</taxon>
        <taxon>Calditerrivibrionaceae</taxon>
    </lineage>
</organism>
<dbReference type="eggNOG" id="ENOG50302VX">
    <property type="taxonomic scope" value="Bacteria"/>
</dbReference>
<proteinExistence type="predicted"/>
<dbReference type="AlphaFoldDB" id="E4TG80"/>
<sequence>MFDKEKSMDWLRTKIEKGKEELVKFSKISKLKLEISTLRKRKDERYKSMGKRAFKMVEDGIIDDPQLVSDYDDIIKINQKVEDLELEIKAIKESKSSYNSDSE</sequence>
<feature type="coiled-coil region" evidence="1">
    <location>
        <begin position="74"/>
        <end position="101"/>
    </location>
</feature>
<name>E4TG80_CALNY</name>